<protein>
    <submittedName>
        <fullName evidence="2">CYTH domain-containing protein</fullName>
    </submittedName>
</protein>
<dbReference type="SMART" id="SM01118">
    <property type="entry name" value="CYTH"/>
    <property type="match status" value="1"/>
</dbReference>
<proteinExistence type="predicted"/>
<dbReference type="CDD" id="cd07762">
    <property type="entry name" value="CYTH-like_Pase_1"/>
    <property type="match status" value="1"/>
</dbReference>
<keyword evidence="3" id="KW-1185">Reference proteome</keyword>
<organism evidence="2 3">
    <name type="scientific">Holdemanella porci</name>
    <dbReference type="NCBI Taxonomy" id="2652276"/>
    <lineage>
        <taxon>Bacteria</taxon>
        <taxon>Bacillati</taxon>
        <taxon>Bacillota</taxon>
        <taxon>Erysipelotrichia</taxon>
        <taxon>Erysipelotrichales</taxon>
        <taxon>Erysipelotrichaceae</taxon>
        <taxon>Holdemanella</taxon>
    </lineage>
</organism>
<gene>
    <name evidence="2" type="ORF">FYJ55_01110</name>
</gene>
<evidence type="ECO:0000313" key="2">
    <source>
        <dbReference type="EMBL" id="MSS55545.1"/>
    </source>
</evidence>
<dbReference type="Proteomes" id="UP000434241">
    <property type="component" value="Unassembled WGS sequence"/>
</dbReference>
<dbReference type="PROSITE" id="PS51707">
    <property type="entry name" value="CYTH"/>
    <property type="match status" value="1"/>
</dbReference>
<dbReference type="SUPFAM" id="SSF55154">
    <property type="entry name" value="CYTH-like phosphatases"/>
    <property type="match status" value="1"/>
</dbReference>
<dbReference type="AlphaFoldDB" id="A0A6N7UZL9"/>
<feature type="domain" description="CYTH" evidence="1">
    <location>
        <begin position="4"/>
        <end position="181"/>
    </location>
</feature>
<dbReference type="Gene3D" id="2.40.320.10">
    <property type="entry name" value="Hypothetical Protein Pfu-838710-001"/>
    <property type="match status" value="1"/>
</dbReference>
<dbReference type="InterPro" id="IPR033469">
    <property type="entry name" value="CYTH-like_dom_sf"/>
</dbReference>
<dbReference type="EMBL" id="VUMR01000003">
    <property type="protein sequence ID" value="MSS55545.1"/>
    <property type="molecule type" value="Genomic_DNA"/>
</dbReference>
<dbReference type="Pfam" id="PF01928">
    <property type="entry name" value="CYTH"/>
    <property type="match status" value="1"/>
</dbReference>
<dbReference type="PANTHER" id="PTHR34948:SF2">
    <property type="entry name" value="TRIPHOSPHATE TUNNEL METALLOENZYME 3"/>
    <property type="match status" value="1"/>
</dbReference>
<dbReference type="RefSeq" id="WP_154555278.1">
    <property type="nucleotide sequence ID" value="NZ_JBQKGT010000003.1"/>
</dbReference>
<dbReference type="InterPro" id="IPR023577">
    <property type="entry name" value="CYTH_domain"/>
</dbReference>
<evidence type="ECO:0000259" key="1">
    <source>
        <dbReference type="PROSITE" id="PS51707"/>
    </source>
</evidence>
<sequence>MYDNIERELKLLINEGVYNELLHSYDFHNPITQTNTYFDTENQDVKKQRGAVRIRTIQDKKIFTLKIRKDEYTHYEFEKEISAENINEIEDPEILNWFKHYQIPKNLHPTASFTTLRNVYAFENGELCLDKTHYKNHTDYEIEYEYTSDHDGIHFFNSILEKYGLKWVKNCPSKIARALND</sequence>
<name>A0A6N7UZL9_9FIRM</name>
<evidence type="ECO:0000313" key="3">
    <source>
        <dbReference type="Proteomes" id="UP000434241"/>
    </source>
</evidence>
<dbReference type="PANTHER" id="PTHR34948">
    <property type="entry name" value="OS08G0299200 PROTEIN"/>
    <property type="match status" value="1"/>
</dbReference>
<reference evidence="2 3" key="1">
    <citation type="submission" date="2019-08" db="EMBL/GenBank/DDBJ databases">
        <title>In-depth cultivation of the pig gut microbiome towards novel bacterial diversity and tailored functional studies.</title>
        <authorList>
            <person name="Wylensek D."/>
            <person name="Hitch T.C.A."/>
            <person name="Clavel T."/>
        </authorList>
    </citation>
    <scope>NUCLEOTIDE SEQUENCE [LARGE SCALE GENOMIC DNA]</scope>
    <source>
        <strain evidence="2 3">LKV-472-APC-3</strain>
    </source>
</reference>
<accession>A0A6N7UZL9</accession>
<comment type="caution">
    <text evidence="2">The sequence shown here is derived from an EMBL/GenBank/DDBJ whole genome shotgun (WGS) entry which is preliminary data.</text>
</comment>
<dbReference type="InterPro" id="IPR009195">
    <property type="entry name" value="Uncharacterised_YjbK"/>
</dbReference>
<dbReference type="GeneID" id="93157903"/>